<dbReference type="Gene3D" id="3.40.309.10">
    <property type="entry name" value="Aldehyde Dehydrogenase, Chain A, domain 2"/>
    <property type="match status" value="1"/>
</dbReference>
<dbReference type="Gene3D" id="3.40.605.10">
    <property type="entry name" value="Aldehyde Dehydrogenase, Chain A, domain 1"/>
    <property type="match status" value="1"/>
</dbReference>
<organism evidence="4 5">
    <name type="scientific">Symbiodinium natans</name>
    <dbReference type="NCBI Taxonomy" id="878477"/>
    <lineage>
        <taxon>Eukaryota</taxon>
        <taxon>Sar</taxon>
        <taxon>Alveolata</taxon>
        <taxon>Dinophyceae</taxon>
        <taxon>Suessiales</taxon>
        <taxon>Symbiodiniaceae</taxon>
        <taxon>Symbiodinium</taxon>
    </lineage>
</organism>
<dbReference type="InterPro" id="IPR016163">
    <property type="entry name" value="Ald_DH_C"/>
</dbReference>
<evidence type="ECO:0000259" key="3">
    <source>
        <dbReference type="Pfam" id="PF05050"/>
    </source>
</evidence>
<feature type="domain" description="Methyltransferase FkbM" evidence="3">
    <location>
        <begin position="49"/>
        <end position="210"/>
    </location>
</feature>
<dbReference type="SUPFAM" id="SSF53335">
    <property type="entry name" value="S-adenosyl-L-methionine-dependent methyltransferases"/>
    <property type="match status" value="1"/>
</dbReference>
<dbReference type="PANTHER" id="PTHR43217:SF1">
    <property type="entry name" value="SUCCINATE SEMIALDEHYDE DEHYDROGENASE [NAD(P)+] SAD"/>
    <property type="match status" value="1"/>
</dbReference>
<dbReference type="InterPro" id="IPR047110">
    <property type="entry name" value="GABD/Sad-like"/>
</dbReference>
<dbReference type="OrthoDB" id="310895at2759"/>
<reference evidence="4" key="1">
    <citation type="submission" date="2021-02" db="EMBL/GenBank/DDBJ databases">
        <authorList>
            <person name="Dougan E. K."/>
            <person name="Rhodes N."/>
            <person name="Thang M."/>
            <person name="Chan C."/>
        </authorList>
    </citation>
    <scope>NUCLEOTIDE SEQUENCE</scope>
</reference>
<accession>A0A812PBI9</accession>
<dbReference type="InterPro" id="IPR006342">
    <property type="entry name" value="FkbM_mtfrase"/>
</dbReference>
<dbReference type="NCBIfam" id="TIGR01444">
    <property type="entry name" value="fkbM_fam"/>
    <property type="match status" value="1"/>
</dbReference>
<name>A0A812PBI9_9DINO</name>
<dbReference type="SUPFAM" id="SSF53720">
    <property type="entry name" value="ALDH-like"/>
    <property type="match status" value="1"/>
</dbReference>
<dbReference type="InterPro" id="IPR015590">
    <property type="entry name" value="Aldehyde_DH_dom"/>
</dbReference>
<comment type="caution">
    <text evidence="4">The sequence shown here is derived from an EMBL/GenBank/DDBJ whole genome shotgun (WGS) entry which is preliminary data.</text>
</comment>
<dbReference type="Gene3D" id="3.40.50.150">
    <property type="entry name" value="Vaccinia Virus protein VP39"/>
    <property type="match status" value="1"/>
</dbReference>
<proteinExistence type="predicted"/>
<keyword evidence="1" id="KW-0560">Oxidoreductase</keyword>
<keyword evidence="5" id="KW-1185">Reference proteome</keyword>
<dbReference type="PROSITE" id="PS00070">
    <property type="entry name" value="ALDEHYDE_DEHYDR_CYS"/>
    <property type="match status" value="1"/>
</dbReference>
<evidence type="ECO:0000313" key="5">
    <source>
        <dbReference type="Proteomes" id="UP000604046"/>
    </source>
</evidence>
<dbReference type="Pfam" id="PF00171">
    <property type="entry name" value="Aldedh"/>
    <property type="match status" value="1"/>
</dbReference>
<evidence type="ECO:0000313" key="4">
    <source>
        <dbReference type="EMBL" id="CAE7357269.1"/>
    </source>
</evidence>
<dbReference type="Proteomes" id="UP000604046">
    <property type="component" value="Unassembled WGS sequence"/>
</dbReference>
<dbReference type="InterPro" id="IPR016160">
    <property type="entry name" value="Ald_DH_CS_CYS"/>
</dbReference>
<dbReference type="AlphaFoldDB" id="A0A812PBI9"/>
<dbReference type="Pfam" id="PF05050">
    <property type="entry name" value="Methyltransf_21"/>
    <property type="match status" value="1"/>
</dbReference>
<protein>
    <submittedName>
        <fullName evidence="4">Sad protein</fullName>
    </submittedName>
</protein>
<dbReference type="InterPro" id="IPR016161">
    <property type="entry name" value="Ald_DH/histidinol_DH"/>
</dbReference>
<feature type="domain" description="Aldehyde dehydrogenase" evidence="2">
    <location>
        <begin position="496"/>
        <end position="904"/>
    </location>
</feature>
<dbReference type="PANTHER" id="PTHR43217">
    <property type="entry name" value="SUCCINATE SEMIALDEHYDE DEHYDROGENASE [NAD(P)+] SAD"/>
    <property type="match status" value="1"/>
</dbReference>
<dbReference type="EMBL" id="CAJNDS010002164">
    <property type="protein sequence ID" value="CAE7357269.1"/>
    <property type="molecule type" value="Genomic_DNA"/>
</dbReference>
<dbReference type="GO" id="GO:0004777">
    <property type="term" value="F:succinate-semialdehyde dehydrogenase (NAD+) activity"/>
    <property type="evidence" value="ECO:0007669"/>
    <property type="project" value="TreeGrafter"/>
</dbReference>
<sequence>MFDINGGMFGWLKGKGEQFVQDIFHETLDPVCQVDMSPSEAWEKAVVLDIGSNTGFYGLLALAKGCAVVFVEPQPECNVLISQSIRESGLDERKVRRVQQPVGRQEEWGKSLAVWPGNHCSGRFPVENAERGHKDAFGSDGASQDTQMATQIPFLPVSDMLELVGLSDSSKIQLIKVDTEGNELQILEAMLPLLQSWQISNMVVEVTPMWWHHTGYSRNEGAEIFEGIAALGFAGSTIRGHSVQDATAMRDYILHGHIYQEMLLRALNFCSADQIKVTLESAGTVLAEAMVPMRAALPDVLLACAGSDSQVDEAQLLSSKVWPPRHRAVLRPTGLEDFSAPGVVGVPSQLPYVEFELLQLVDGSLPASLGSKPLLLALENKQEQLVRGYLSFDYVERLSLQEQALCVTAAIQQSPFMLLQLLDQIQPSHEHLLLAIRLGQDHLIEPILQAGGLSLMRSPGAQLGPDWGAGPAMASTFDMAMFQRLPNLSGLHRFAWTGSRSLKTFPQINPQTSETFKVYEEMTGAEVQQILASATTAQQAWRRRPASERVAAFAPLGEALRSRAEEVADLVCQEMGKPVAQGKAEVLKCAYLATWQVVDHVDWYVENGAKFLEDTEYPALPGFKKSFVTYQPLGTVLSVMPWNFPIWQVIRMGIPTLMAGNAVLLKHAPNCFGSGLVCEELLAKLDIPDGLFRSLLIDVPQVSTVLEHPSVQGVALTGSEGAGRAVAAKAGGLLKKAVIELGGSDAYAVLADADLDLAAEAVVNARVANSGQTCIAPKRAIVDKRVKAAFEQKVLEKVALKKYGVDFGPLVHPKGRDDVAAQVAETQAQGARLLCGGASEPPSGDCKSFYPPTVLTDVKPGMTAFETEIFGPVIAIIEAPAEDEEDVLRLSNQTSYGLAGAVCSV</sequence>
<evidence type="ECO:0000256" key="1">
    <source>
        <dbReference type="ARBA" id="ARBA00023002"/>
    </source>
</evidence>
<dbReference type="InterPro" id="IPR029063">
    <property type="entry name" value="SAM-dependent_MTases_sf"/>
</dbReference>
<evidence type="ECO:0000259" key="2">
    <source>
        <dbReference type="Pfam" id="PF00171"/>
    </source>
</evidence>
<gene>
    <name evidence="4" type="primary">sad</name>
    <name evidence="4" type="ORF">SNAT2548_LOCUS19055</name>
</gene>
<dbReference type="InterPro" id="IPR016162">
    <property type="entry name" value="Ald_DH_N"/>
</dbReference>